<dbReference type="STRING" id="169760.PSTEL_14855"/>
<proteinExistence type="predicted"/>
<evidence type="ECO:0000313" key="2">
    <source>
        <dbReference type="EMBL" id="AIQ64165.1"/>
    </source>
</evidence>
<dbReference type="Pfam" id="PF13799">
    <property type="entry name" value="DUF4183"/>
    <property type="match status" value="1"/>
</dbReference>
<dbReference type="OrthoDB" id="2455205at2"/>
<dbReference type="AlphaFoldDB" id="A0A089LVJ6"/>
<sequence>MCRASSTLFYTVSDGKKRIYHNSDGIKGYGLTRILDPALFSLTNVFINGVLQPGSLYRVRKGRLLLLSEDIPTKGVPIIIQFIRITVFERR</sequence>
<evidence type="ECO:0000313" key="3">
    <source>
        <dbReference type="Proteomes" id="UP000029507"/>
    </source>
</evidence>
<dbReference type="EMBL" id="CP009286">
    <property type="protein sequence ID" value="AIQ64165.1"/>
    <property type="molecule type" value="Genomic_DNA"/>
</dbReference>
<dbReference type="KEGG" id="pste:PSTEL_14855"/>
<gene>
    <name evidence="2" type="ORF">PSTEL_14855</name>
</gene>
<evidence type="ECO:0000259" key="1">
    <source>
        <dbReference type="Pfam" id="PF13799"/>
    </source>
</evidence>
<keyword evidence="3" id="KW-1185">Reference proteome</keyword>
<accession>A0A089LVJ6</accession>
<dbReference type="HOGENOM" id="CLU_001074_11_4_9"/>
<protein>
    <recommendedName>
        <fullName evidence="1">DUF4183 domain-containing protein</fullName>
    </recommendedName>
</protein>
<dbReference type="Proteomes" id="UP000029507">
    <property type="component" value="Chromosome"/>
</dbReference>
<name>A0A089LVJ6_9BACL</name>
<dbReference type="InterPro" id="IPR025237">
    <property type="entry name" value="DUF4183"/>
</dbReference>
<reference evidence="2 3" key="1">
    <citation type="submission" date="2014-08" db="EMBL/GenBank/DDBJ databases">
        <title>Comparative genomics of the Paenibacillus odorifer group.</title>
        <authorList>
            <person name="den Bakker H.C."/>
            <person name="Tsai Y.-C."/>
            <person name="Martin N."/>
            <person name="Korlach J."/>
            <person name="Wiedmann M."/>
        </authorList>
    </citation>
    <scope>NUCLEOTIDE SEQUENCE [LARGE SCALE GENOMIC DNA]</scope>
    <source>
        <strain evidence="2 3">DSM 14472</strain>
    </source>
</reference>
<organism evidence="2 3">
    <name type="scientific">Paenibacillus stellifer</name>
    <dbReference type="NCBI Taxonomy" id="169760"/>
    <lineage>
        <taxon>Bacteria</taxon>
        <taxon>Bacillati</taxon>
        <taxon>Bacillota</taxon>
        <taxon>Bacilli</taxon>
        <taxon>Bacillales</taxon>
        <taxon>Paenibacillaceae</taxon>
        <taxon>Paenibacillus</taxon>
    </lineage>
</organism>
<feature type="domain" description="DUF4183" evidence="1">
    <location>
        <begin position="11"/>
        <end position="82"/>
    </location>
</feature>